<feature type="chain" id="PRO_5045648949" evidence="7">
    <location>
        <begin position="19"/>
        <end position="98"/>
    </location>
</feature>
<evidence type="ECO:0000256" key="2">
    <source>
        <dbReference type="ARBA" id="ARBA00022617"/>
    </source>
</evidence>
<keyword evidence="1" id="KW-0813">Transport</keyword>
<evidence type="ECO:0000256" key="6">
    <source>
        <dbReference type="PROSITE-ProRule" id="PRU00433"/>
    </source>
</evidence>
<name>A0ABU8W4R2_9BURK</name>
<dbReference type="InterPro" id="IPR009056">
    <property type="entry name" value="Cyt_c-like_dom"/>
</dbReference>
<reference evidence="9 10" key="1">
    <citation type="submission" date="2024-03" db="EMBL/GenBank/DDBJ databases">
        <title>Novel species of the genus Variovorax.</title>
        <authorList>
            <person name="Liu Q."/>
            <person name="Xin Y.-H."/>
        </authorList>
    </citation>
    <scope>NUCLEOTIDE SEQUENCE [LARGE SCALE GENOMIC DNA]</scope>
    <source>
        <strain evidence="9 10">KACC 18501</strain>
    </source>
</reference>
<dbReference type="InterPro" id="IPR002324">
    <property type="entry name" value="Cyt_c_ID"/>
</dbReference>
<evidence type="ECO:0000256" key="3">
    <source>
        <dbReference type="ARBA" id="ARBA00022723"/>
    </source>
</evidence>
<dbReference type="Proteomes" id="UP001363010">
    <property type="component" value="Unassembled WGS sequence"/>
</dbReference>
<keyword evidence="10" id="KW-1185">Reference proteome</keyword>
<dbReference type="Gene3D" id="1.10.760.10">
    <property type="entry name" value="Cytochrome c-like domain"/>
    <property type="match status" value="1"/>
</dbReference>
<dbReference type="SUPFAM" id="SSF46626">
    <property type="entry name" value="Cytochrome c"/>
    <property type="match status" value="1"/>
</dbReference>
<feature type="domain" description="Cytochrome c" evidence="8">
    <location>
        <begin position="13"/>
        <end position="98"/>
    </location>
</feature>
<organism evidence="9 10">
    <name type="scientific">Variovorax humicola</name>
    <dbReference type="NCBI Taxonomy" id="1769758"/>
    <lineage>
        <taxon>Bacteria</taxon>
        <taxon>Pseudomonadati</taxon>
        <taxon>Pseudomonadota</taxon>
        <taxon>Betaproteobacteria</taxon>
        <taxon>Burkholderiales</taxon>
        <taxon>Comamonadaceae</taxon>
        <taxon>Variovorax</taxon>
    </lineage>
</organism>
<proteinExistence type="predicted"/>
<evidence type="ECO:0000256" key="4">
    <source>
        <dbReference type="ARBA" id="ARBA00022982"/>
    </source>
</evidence>
<evidence type="ECO:0000313" key="9">
    <source>
        <dbReference type="EMBL" id="MEJ8824895.1"/>
    </source>
</evidence>
<dbReference type="PRINTS" id="PR00606">
    <property type="entry name" value="CYTCHROMECID"/>
</dbReference>
<evidence type="ECO:0000256" key="5">
    <source>
        <dbReference type="ARBA" id="ARBA00023004"/>
    </source>
</evidence>
<dbReference type="EMBL" id="JBBKZV010000017">
    <property type="protein sequence ID" value="MEJ8824895.1"/>
    <property type="molecule type" value="Genomic_DNA"/>
</dbReference>
<dbReference type="Pfam" id="PF00034">
    <property type="entry name" value="Cytochrom_C"/>
    <property type="match status" value="1"/>
</dbReference>
<comment type="caution">
    <text evidence="9">The sequence shown here is derived from an EMBL/GenBank/DDBJ whole genome shotgun (WGS) entry which is preliminary data.</text>
</comment>
<evidence type="ECO:0000256" key="1">
    <source>
        <dbReference type="ARBA" id="ARBA00022448"/>
    </source>
</evidence>
<keyword evidence="3 6" id="KW-0479">Metal-binding</keyword>
<dbReference type="RefSeq" id="WP_340365918.1">
    <property type="nucleotide sequence ID" value="NZ_JBBKZV010000017.1"/>
</dbReference>
<keyword evidence="7" id="KW-0732">Signal</keyword>
<protein>
    <submittedName>
        <fullName evidence="9">C-type cytochrome</fullName>
    </submittedName>
</protein>
<sequence>MKVLTVMLALCAALPALADQKLAEKKNCLACHGVKEKVVGPAFKDIAAKYAGQGGAAQMLAEKIQKGGVGAWGQVPMPPNDVTPAEAKTLADWVLGAK</sequence>
<keyword evidence="5 6" id="KW-0408">Iron</keyword>
<keyword evidence="2 6" id="KW-0349">Heme</keyword>
<dbReference type="PROSITE" id="PS51007">
    <property type="entry name" value="CYTC"/>
    <property type="match status" value="1"/>
</dbReference>
<dbReference type="InterPro" id="IPR036909">
    <property type="entry name" value="Cyt_c-like_dom_sf"/>
</dbReference>
<feature type="signal peptide" evidence="7">
    <location>
        <begin position="1"/>
        <end position="18"/>
    </location>
</feature>
<evidence type="ECO:0000256" key="7">
    <source>
        <dbReference type="SAM" id="SignalP"/>
    </source>
</evidence>
<accession>A0ABU8W4R2</accession>
<gene>
    <name evidence="9" type="ORF">WKW80_23175</name>
</gene>
<evidence type="ECO:0000313" key="10">
    <source>
        <dbReference type="Proteomes" id="UP001363010"/>
    </source>
</evidence>
<keyword evidence="4" id="KW-0249">Electron transport</keyword>
<evidence type="ECO:0000259" key="8">
    <source>
        <dbReference type="PROSITE" id="PS51007"/>
    </source>
</evidence>